<feature type="transmembrane region" description="Helical" evidence="6">
    <location>
        <begin position="6"/>
        <end position="29"/>
    </location>
</feature>
<dbReference type="PANTHER" id="PTHR33048:SF129">
    <property type="entry name" value="INTEGRAL MEMBRANE PROTEIN-RELATED"/>
    <property type="match status" value="1"/>
</dbReference>
<accession>A0A0U5GNI0</accession>
<dbReference type="GO" id="GO:0016020">
    <property type="term" value="C:membrane"/>
    <property type="evidence" value="ECO:0007669"/>
    <property type="project" value="UniProtKB-SubCell"/>
</dbReference>
<gene>
    <name evidence="8" type="ORF">ASPCAL02424</name>
</gene>
<evidence type="ECO:0000313" key="8">
    <source>
        <dbReference type="EMBL" id="CEN59983.1"/>
    </source>
</evidence>
<keyword evidence="2 6" id="KW-0812">Transmembrane</keyword>
<dbReference type="Proteomes" id="UP000054771">
    <property type="component" value="Unassembled WGS sequence"/>
</dbReference>
<protein>
    <recommendedName>
        <fullName evidence="7">Rhodopsin domain-containing protein</fullName>
    </recommendedName>
</protein>
<feature type="domain" description="Rhodopsin" evidence="7">
    <location>
        <begin position="26"/>
        <end position="258"/>
    </location>
</feature>
<feature type="transmembrane region" description="Helical" evidence="6">
    <location>
        <begin position="113"/>
        <end position="137"/>
    </location>
</feature>
<dbReference type="Pfam" id="PF20684">
    <property type="entry name" value="Fung_rhodopsin"/>
    <property type="match status" value="1"/>
</dbReference>
<dbReference type="InterPro" id="IPR052337">
    <property type="entry name" value="SAT4-like"/>
</dbReference>
<reference evidence="9" key="1">
    <citation type="journal article" date="2016" name="Genome Announc.">
        <title>Draft genome sequences of fungus Aspergillus calidoustus.</title>
        <authorList>
            <person name="Horn F."/>
            <person name="Linde J."/>
            <person name="Mattern D.J."/>
            <person name="Walther G."/>
            <person name="Guthke R."/>
            <person name="Scherlach K."/>
            <person name="Martin K."/>
            <person name="Brakhage A.A."/>
            <person name="Petzke L."/>
            <person name="Valiante V."/>
        </authorList>
    </citation>
    <scope>NUCLEOTIDE SEQUENCE [LARGE SCALE GENOMIC DNA]</scope>
    <source>
        <strain evidence="9">SF006504</strain>
    </source>
</reference>
<dbReference type="OrthoDB" id="444631at2759"/>
<keyword evidence="4 6" id="KW-0472">Membrane</keyword>
<sequence>MSGQTESLLVATIVMTSISTLVIITRITFRACLIRTVGWDDWIVLLATMINIGISISIILGVGRGLGGRECSDNPNDQTLSKLHIATQLLYTVTAGLIKISILIMYHRVFLDLQVITILTIIFIVAMSVAFFFTYIFQCDLPDPCSTSTEIRKRKCLPALGFWTAASAVFVTTDIWIVVLPIKIVLNLQLSWEKRITVLVVFSLGLLSCGAGIARLIYIVKLYDSIEPPSWTSAPIQLCSMLEVSLALVACSIAPLKKGAVKIKEYLTRDSAAVR</sequence>
<dbReference type="OMA" id="IRYVTHI"/>
<evidence type="ECO:0000256" key="3">
    <source>
        <dbReference type="ARBA" id="ARBA00022989"/>
    </source>
</evidence>
<organism evidence="8 9">
    <name type="scientific">Aspergillus calidoustus</name>
    <dbReference type="NCBI Taxonomy" id="454130"/>
    <lineage>
        <taxon>Eukaryota</taxon>
        <taxon>Fungi</taxon>
        <taxon>Dikarya</taxon>
        <taxon>Ascomycota</taxon>
        <taxon>Pezizomycotina</taxon>
        <taxon>Eurotiomycetes</taxon>
        <taxon>Eurotiomycetidae</taxon>
        <taxon>Eurotiales</taxon>
        <taxon>Aspergillaceae</taxon>
        <taxon>Aspergillus</taxon>
        <taxon>Aspergillus subgen. Nidulantes</taxon>
    </lineage>
</organism>
<feature type="transmembrane region" description="Helical" evidence="6">
    <location>
        <begin position="232"/>
        <end position="256"/>
    </location>
</feature>
<evidence type="ECO:0000256" key="6">
    <source>
        <dbReference type="SAM" id="Phobius"/>
    </source>
</evidence>
<feature type="transmembrane region" description="Helical" evidence="6">
    <location>
        <begin position="41"/>
        <end position="63"/>
    </location>
</feature>
<feature type="transmembrane region" description="Helical" evidence="6">
    <location>
        <begin position="157"/>
        <end position="186"/>
    </location>
</feature>
<feature type="transmembrane region" description="Helical" evidence="6">
    <location>
        <begin position="83"/>
        <end position="106"/>
    </location>
</feature>
<keyword evidence="3 6" id="KW-1133">Transmembrane helix</keyword>
<keyword evidence="9" id="KW-1185">Reference proteome</keyword>
<dbReference type="AlphaFoldDB" id="A0A0U5GNI0"/>
<dbReference type="EMBL" id="CDMC01000002">
    <property type="protein sequence ID" value="CEN59983.1"/>
    <property type="molecule type" value="Genomic_DNA"/>
</dbReference>
<comment type="similarity">
    <text evidence="5">Belongs to the SAT4 family.</text>
</comment>
<feature type="transmembrane region" description="Helical" evidence="6">
    <location>
        <begin position="198"/>
        <end position="220"/>
    </location>
</feature>
<dbReference type="PANTHER" id="PTHR33048">
    <property type="entry name" value="PTH11-LIKE INTEGRAL MEMBRANE PROTEIN (AFU_ORTHOLOGUE AFUA_5G11245)"/>
    <property type="match status" value="1"/>
</dbReference>
<dbReference type="STRING" id="454130.A0A0U5GNI0"/>
<evidence type="ECO:0000259" key="7">
    <source>
        <dbReference type="Pfam" id="PF20684"/>
    </source>
</evidence>
<evidence type="ECO:0000256" key="4">
    <source>
        <dbReference type="ARBA" id="ARBA00023136"/>
    </source>
</evidence>
<evidence type="ECO:0000256" key="2">
    <source>
        <dbReference type="ARBA" id="ARBA00022692"/>
    </source>
</evidence>
<name>A0A0U5GNI0_ASPCI</name>
<comment type="subcellular location">
    <subcellularLocation>
        <location evidence="1">Membrane</location>
        <topology evidence="1">Multi-pass membrane protein</topology>
    </subcellularLocation>
</comment>
<evidence type="ECO:0000313" key="9">
    <source>
        <dbReference type="Proteomes" id="UP000054771"/>
    </source>
</evidence>
<proteinExistence type="inferred from homology"/>
<evidence type="ECO:0000256" key="1">
    <source>
        <dbReference type="ARBA" id="ARBA00004141"/>
    </source>
</evidence>
<evidence type="ECO:0000256" key="5">
    <source>
        <dbReference type="ARBA" id="ARBA00038359"/>
    </source>
</evidence>
<dbReference type="InterPro" id="IPR049326">
    <property type="entry name" value="Rhodopsin_dom_fungi"/>
</dbReference>